<protein>
    <recommendedName>
        <fullName evidence="1">Xylanase inhibitor C-terminal domain-containing protein</fullName>
    </recommendedName>
</protein>
<dbReference type="Gene3D" id="2.40.70.10">
    <property type="entry name" value="Acid Proteases"/>
    <property type="match status" value="1"/>
</dbReference>
<evidence type="ECO:0000313" key="3">
    <source>
        <dbReference type="Proteomes" id="UP000030645"/>
    </source>
</evidence>
<gene>
    <name evidence="2" type="ORF">L484_022981</name>
</gene>
<reference evidence="3" key="1">
    <citation type="submission" date="2013-01" db="EMBL/GenBank/DDBJ databases">
        <title>Draft Genome Sequence of a Mulberry Tree, Morus notabilis C.K. Schneid.</title>
        <authorList>
            <person name="He N."/>
            <person name="Zhao S."/>
        </authorList>
    </citation>
    <scope>NUCLEOTIDE SEQUENCE</scope>
</reference>
<evidence type="ECO:0000313" key="2">
    <source>
        <dbReference type="EMBL" id="EXB94875.1"/>
    </source>
</evidence>
<sequence>MKEISLYRDTTRLCYIGRTGNTEEDLNDFPEVRLQFAYGCVTLKLNSRHLFMKGEWSKLFCLAMSRHIDKEPTVIVLMAQQHHNIGFELDKERLTG</sequence>
<dbReference type="InterPro" id="IPR021109">
    <property type="entry name" value="Peptidase_aspartic_dom_sf"/>
</dbReference>
<accession>W9RKF0</accession>
<feature type="domain" description="Xylanase inhibitor C-terminal" evidence="1">
    <location>
        <begin position="9"/>
        <end position="94"/>
    </location>
</feature>
<evidence type="ECO:0000259" key="1">
    <source>
        <dbReference type="Pfam" id="PF14541"/>
    </source>
</evidence>
<dbReference type="EMBL" id="KE345183">
    <property type="protein sequence ID" value="EXB94875.1"/>
    <property type="molecule type" value="Genomic_DNA"/>
</dbReference>
<dbReference type="AlphaFoldDB" id="W9RKF0"/>
<dbReference type="STRING" id="981085.W9RKF0"/>
<proteinExistence type="predicted"/>
<dbReference type="InterPro" id="IPR032799">
    <property type="entry name" value="TAXi_C"/>
</dbReference>
<dbReference type="Pfam" id="PF14541">
    <property type="entry name" value="TAXi_C"/>
    <property type="match status" value="1"/>
</dbReference>
<name>W9RKF0_9ROSA</name>
<keyword evidence="3" id="KW-1185">Reference proteome</keyword>
<dbReference type="Proteomes" id="UP000030645">
    <property type="component" value="Unassembled WGS sequence"/>
</dbReference>
<organism evidence="2 3">
    <name type="scientific">Morus notabilis</name>
    <dbReference type="NCBI Taxonomy" id="981085"/>
    <lineage>
        <taxon>Eukaryota</taxon>
        <taxon>Viridiplantae</taxon>
        <taxon>Streptophyta</taxon>
        <taxon>Embryophyta</taxon>
        <taxon>Tracheophyta</taxon>
        <taxon>Spermatophyta</taxon>
        <taxon>Magnoliopsida</taxon>
        <taxon>eudicotyledons</taxon>
        <taxon>Gunneridae</taxon>
        <taxon>Pentapetalae</taxon>
        <taxon>rosids</taxon>
        <taxon>fabids</taxon>
        <taxon>Rosales</taxon>
        <taxon>Moraceae</taxon>
        <taxon>Moreae</taxon>
        <taxon>Morus</taxon>
    </lineage>
</organism>